<dbReference type="Proteomes" id="UP001212841">
    <property type="component" value="Unassembled WGS sequence"/>
</dbReference>
<dbReference type="CDD" id="cd11336">
    <property type="entry name" value="AmyAc_MTSase"/>
    <property type="match status" value="1"/>
</dbReference>
<dbReference type="InterPro" id="IPR012767">
    <property type="entry name" value="Trehalose_TreY"/>
</dbReference>
<dbReference type="PANTHER" id="PTHR10357:SF216">
    <property type="entry name" value="MALTOOLIGOSYL TREHALOSE SYNTHASE-RELATED"/>
    <property type="match status" value="1"/>
</dbReference>
<dbReference type="GO" id="GO:0005992">
    <property type="term" value="P:trehalose biosynthetic process"/>
    <property type="evidence" value="ECO:0007669"/>
    <property type="project" value="TreeGrafter"/>
</dbReference>
<dbReference type="InterPro" id="IPR006047">
    <property type="entry name" value="GH13_cat_dom"/>
</dbReference>
<proteinExistence type="inferred from homology"/>
<dbReference type="SUPFAM" id="SSF51445">
    <property type="entry name" value="(Trans)glycosidases"/>
    <property type="match status" value="1"/>
</dbReference>
<dbReference type="SMART" id="SM00642">
    <property type="entry name" value="Aamy"/>
    <property type="match status" value="1"/>
</dbReference>
<dbReference type="Gene3D" id="1.10.10.470">
    <property type="entry name" value="Maltooligosyl trehalose synthase, domain 4"/>
    <property type="match status" value="1"/>
</dbReference>
<reference evidence="4" key="1">
    <citation type="submission" date="2020-05" db="EMBL/GenBank/DDBJ databases">
        <title>Phylogenomic resolution of chytrid fungi.</title>
        <authorList>
            <person name="Stajich J.E."/>
            <person name="Amses K."/>
            <person name="Simmons R."/>
            <person name="Seto K."/>
            <person name="Myers J."/>
            <person name="Bonds A."/>
            <person name="Quandt C.A."/>
            <person name="Barry K."/>
            <person name="Liu P."/>
            <person name="Grigoriev I."/>
            <person name="Longcore J.E."/>
            <person name="James T.Y."/>
        </authorList>
    </citation>
    <scope>NUCLEOTIDE SEQUENCE</scope>
    <source>
        <strain evidence="4">JEL0318</strain>
    </source>
</reference>
<dbReference type="NCBIfam" id="TIGR02401">
    <property type="entry name" value="trehalose_TreY"/>
    <property type="match status" value="1"/>
</dbReference>
<dbReference type="InterPro" id="IPR013797">
    <property type="entry name" value="Maltooligo_trehalose_synth_4"/>
</dbReference>
<evidence type="ECO:0000313" key="5">
    <source>
        <dbReference type="Proteomes" id="UP001212841"/>
    </source>
</evidence>
<dbReference type="Gene3D" id="3.20.20.80">
    <property type="entry name" value="Glycosidases"/>
    <property type="match status" value="1"/>
</dbReference>
<feature type="domain" description="Glycosyl hydrolase family 13 catalytic" evidence="3">
    <location>
        <begin position="26"/>
        <end position="606"/>
    </location>
</feature>
<dbReference type="Pfam" id="PF00128">
    <property type="entry name" value="Alpha-amylase"/>
    <property type="match status" value="1"/>
</dbReference>
<comment type="similarity">
    <text evidence="1">Belongs to the glycosyl hydrolase 13 family.</text>
</comment>
<dbReference type="EMBL" id="JADGJD010000620">
    <property type="protein sequence ID" value="KAJ3049612.1"/>
    <property type="molecule type" value="Genomic_DNA"/>
</dbReference>
<dbReference type="GO" id="GO:0030980">
    <property type="term" value="P:alpha-glucan catabolic process"/>
    <property type="evidence" value="ECO:0007669"/>
    <property type="project" value="TreeGrafter"/>
</dbReference>
<organism evidence="4 5">
    <name type="scientific">Rhizophlyctis rosea</name>
    <dbReference type="NCBI Taxonomy" id="64517"/>
    <lineage>
        <taxon>Eukaryota</taxon>
        <taxon>Fungi</taxon>
        <taxon>Fungi incertae sedis</taxon>
        <taxon>Chytridiomycota</taxon>
        <taxon>Chytridiomycota incertae sedis</taxon>
        <taxon>Chytridiomycetes</taxon>
        <taxon>Rhizophlyctidales</taxon>
        <taxon>Rhizophlyctidaceae</taxon>
        <taxon>Rhizophlyctis</taxon>
    </lineage>
</organism>
<dbReference type="Gene3D" id="1.10.150.200">
    <property type="entry name" value="Maltooligosyl trehalose synthase, domain 3"/>
    <property type="match status" value="1"/>
</dbReference>
<name>A0AAD5S8Z0_9FUNG</name>
<gene>
    <name evidence="4" type="ORF">HK097_009419</name>
</gene>
<comment type="caution">
    <text evidence="4">The sequence shown here is derived from an EMBL/GenBank/DDBJ whole genome shotgun (WGS) entry which is preliminary data.</text>
</comment>
<dbReference type="Gene3D" id="3.30.1590.10">
    <property type="entry name" value="Maltooligosyl trehalose synthase, domain 2"/>
    <property type="match status" value="1"/>
</dbReference>
<sequence length="794" mass="89362">MAAELSPPSSSPNHHPHRPASGRPIPVSTYRVQLRKEFGFEKAAEQVDYLNRLGVTHLYCSPYLQASPNSAHGYDVVDHRKINEELGGQEGFNHLSQTLRKASLGAIADIVPNHVSVSDPENLNPYWWSLLKHGRTSPYASWFDVEWDHPALKDKVILPVLGSPLDEILSKGELKVEDGVGADGKKELIIRYWSHVFPIAPGTESLKNDVKALLEKQHYLPSYWRKTMTGTLNYRRFFDVTTLAGIRVEDPSVFAQSHALILDQIKSGQLDGLRVDHPDGLADPKTYVDRLSEATGGSWIVIEKILEEGEDLPGGWKCQGTSGYDALIRLTGLIVDAEGEKPLTELYQKFAGKFKGQDFPKVVRDSKNLILEKSLVAEVERLVSLLVIIQKDDVVGRELSREGIKKALVEYLTSFDVYRAYIQPNETNPSPQSLHTLNHAAELAEQNLGPQFEREIDFVYRAALGKVAPTSPQQLEFVSRFQQTCGPVMAKGVEDTAFYRYFRLTALNEVGGDPGVFGKSVEEFHEASIQMQKEWPLSMTTLSTHDTKRSEDVRARLAVLSEVVGEWGDVVSKWSEYAREKGWKGGDDLPDANTEYLVWQTVVGCWPIEKERLVGYLEKACREGKVFTTHTEQSADFENSVKHFVERLYADQQILEEVEKFVTRIAPYGRINSLVQKVVQLLMPGVPDVYQGCEIEDYSLVDPDNRRPVDYTSRRHLLDELDREFGSAIINDSKTNHLPQIDASGRAKLFVVSRLLRLRRDRPDLFVGDGASYTPLTVSGEEERRVLAFGRSGE</sequence>
<feature type="compositionally biased region" description="Low complexity" evidence="2">
    <location>
        <begin position="1"/>
        <end position="13"/>
    </location>
</feature>
<evidence type="ECO:0000313" key="4">
    <source>
        <dbReference type="EMBL" id="KAJ3049612.1"/>
    </source>
</evidence>
<evidence type="ECO:0000259" key="3">
    <source>
        <dbReference type="SMART" id="SM00642"/>
    </source>
</evidence>
<feature type="region of interest" description="Disordered" evidence="2">
    <location>
        <begin position="1"/>
        <end position="26"/>
    </location>
</feature>
<dbReference type="PANTHER" id="PTHR10357">
    <property type="entry name" value="ALPHA-AMYLASE FAMILY MEMBER"/>
    <property type="match status" value="1"/>
</dbReference>
<dbReference type="InterPro" id="IPR017853">
    <property type="entry name" value="GH"/>
</dbReference>
<feature type="non-terminal residue" evidence="4">
    <location>
        <position position="1"/>
    </location>
</feature>
<keyword evidence="5" id="KW-1185">Reference proteome</keyword>
<evidence type="ECO:0000256" key="2">
    <source>
        <dbReference type="SAM" id="MobiDB-lite"/>
    </source>
</evidence>
<dbReference type="AlphaFoldDB" id="A0AAD5S8Z0"/>
<evidence type="ECO:0000256" key="1">
    <source>
        <dbReference type="ARBA" id="ARBA00008061"/>
    </source>
</evidence>
<protein>
    <recommendedName>
        <fullName evidence="3">Glycosyl hydrolase family 13 catalytic domain-containing protein</fullName>
    </recommendedName>
</protein>
<accession>A0AAD5S8Z0</accession>
<dbReference type="GO" id="GO:0047470">
    <property type="term" value="F:(1,4)-alpha-D-glucan 1-alpha-D-glucosylmutase activity"/>
    <property type="evidence" value="ECO:0007669"/>
    <property type="project" value="TreeGrafter"/>
</dbReference>